<dbReference type="GO" id="GO:0032266">
    <property type="term" value="F:phosphatidylinositol-3-phosphate binding"/>
    <property type="evidence" value="ECO:0007669"/>
    <property type="project" value="UniProtKB-UniRule"/>
</dbReference>
<dbReference type="PROSITE" id="PS51495">
    <property type="entry name" value="GLUE"/>
    <property type="match status" value="1"/>
</dbReference>
<dbReference type="GO" id="GO:0043328">
    <property type="term" value="P:protein transport to vacuole involved in ubiquitin-dependent protein catabolic process via the multivesicular body sorting pathway"/>
    <property type="evidence" value="ECO:0007669"/>
    <property type="project" value="UniProtKB-UniRule"/>
</dbReference>
<dbReference type="Gene3D" id="2.30.29.30">
    <property type="entry name" value="Pleckstrin-homology domain (PH domain)/Phosphotyrosine-binding domain (PTB)"/>
    <property type="match status" value="1"/>
</dbReference>
<evidence type="ECO:0000259" key="7">
    <source>
        <dbReference type="PROSITE" id="PS51495"/>
    </source>
</evidence>
<dbReference type="GO" id="GO:0031902">
    <property type="term" value="C:late endosome membrane"/>
    <property type="evidence" value="ECO:0007669"/>
    <property type="project" value="UniProtKB-UniRule"/>
</dbReference>
<evidence type="ECO:0000256" key="5">
    <source>
        <dbReference type="ARBA" id="ARBA00030114"/>
    </source>
</evidence>
<dbReference type="SUPFAM" id="SSF46785">
    <property type="entry name" value="Winged helix' DNA-binding domain"/>
    <property type="match status" value="2"/>
</dbReference>
<evidence type="ECO:0000313" key="8">
    <source>
        <dbReference type="EMBL" id="CAF0736675.1"/>
    </source>
</evidence>
<keyword evidence="6" id="KW-0963">Cytoplasm</keyword>
<keyword evidence="9" id="KW-1185">Reference proteome</keyword>
<dbReference type="EMBL" id="CAJNOC010000271">
    <property type="protein sequence ID" value="CAF0736675.1"/>
    <property type="molecule type" value="Genomic_DNA"/>
</dbReference>
<comment type="subunit">
    <text evidence="6">Component of the endosomal sorting complex required for transport II (ESCRT-II).</text>
</comment>
<keyword evidence="4 6" id="KW-0653">Protein transport</keyword>
<sequence length="399" mass="45757">MNTVKWSNGKLFPNEDLIYDQQAITIYNLEEKTGFQKGKLQLTSHRLLWNDHNDKNCILEISLNQIKNAELKQVQNRPPSSSTSSKLSRQIYPRILLNLDKPFELSNLVDVYGAYPQSFVYFEFEYGGHNEFYQMLNNQLTRKKWTMSLDQQNSLNTKIQNIGISGIQRQKQDKLDQQDQQINESFKDLGVLMSQAKEMVNLSNSLISKISKATVASTNENEETEDIKKLKGYFLNMGLIDNPVTKESSGSQYHKALALEISNNFTKIISQNGGIMTLADIYCKLNRARGIAGLISAEDLLNACKQLNKINLDLKYNVYKDLNLHVLEIQNNQMNEQNMSKISELIEQNEYLTPYGLSKSMGCSLIVAKKLLLDGEQYGKLCRDETNIDLRFYKNLFLL</sequence>
<proteinExistence type="inferred from homology"/>
<name>A0A813NFK5_9BILA</name>
<dbReference type="InterPro" id="IPR037855">
    <property type="entry name" value="Vps36"/>
</dbReference>
<dbReference type="Proteomes" id="UP000663879">
    <property type="component" value="Unassembled WGS sequence"/>
</dbReference>
<dbReference type="PANTHER" id="PTHR13128">
    <property type="entry name" value="VACUOLAR PROTEIN-SORTING-ASSOCIATED PROTEIN 36"/>
    <property type="match status" value="1"/>
</dbReference>
<keyword evidence="3 6" id="KW-0813">Transport</keyword>
<dbReference type="SUPFAM" id="SSF50729">
    <property type="entry name" value="PH domain-like"/>
    <property type="match status" value="1"/>
</dbReference>
<evidence type="ECO:0000256" key="4">
    <source>
        <dbReference type="ARBA" id="ARBA00022927"/>
    </source>
</evidence>
<feature type="domain" description="GLUE N-terminal" evidence="7">
    <location>
        <begin position="1"/>
        <end position="152"/>
    </location>
</feature>
<dbReference type="InterPro" id="IPR021648">
    <property type="entry name" value="GLUE_dom"/>
</dbReference>
<dbReference type="OrthoDB" id="271448at2759"/>
<comment type="subcellular location">
    <subcellularLocation>
        <location evidence="6">Cytoplasm</location>
    </subcellularLocation>
    <subcellularLocation>
        <location evidence="6">Endosome</location>
    </subcellularLocation>
</comment>
<comment type="function">
    <text evidence="6">Component of the ESCRT-II complex (endosomal sorting complex required for transport II), which is required for multivesicular body (MVB) formation and sorting of endosomal cargo proteins into MVBs.</text>
</comment>
<dbReference type="Gene3D" id="1.10.10.10">
    <property type="entry name" value="Winged helix-like DNA-binding domain superfamily/Winged helix DNA-binding domain"/>
    <property type="match status" value="2"/>
</dbReference>
<keyword evidence="6" id="KW-0967">Endosome</keyword>
<evidence type="ECO:0000256" key="2">
    <source>
        <dbReference type="ARBA" id="ARBA00017953"/>
    </source>
</evidence>
<protein>
    <recommendedName>
        <fullName evidence="2 6">Vacuolar protein-sorting-associated protein 36</fullName>
    </recommendedName>
    <alternativeName>
        <fullName evidence="5 6">ESCRT-II complex subunit VPS36</fullName>
    </alternativeName>
</protein>
<dbReference type="InterPro" id="IPR011993">
    <property type="entry name" value="PH-like_dom_sf"/>
</dbReference>
<dbReference type="AlphaFoldDB" id="A0A813NFK5"/>
<evidence type="ECO:0000256" key="1">
    <source>
        <dbReference type="ARBA" id="ARBA00009697"/>
    </source>
</evidence>
<evidence type="ECO:0000313" key="9">
    <source>
        <dbReference type="Proteomes" id="UP000663879"/>
    </source>
</evidence>
<dbReference type="Pfam" id="PF04157">
    <property type="entry name" value="EAP30"/>
    <property type="match status" value="1"/>
</dbReference>
<dbReference type="GO" id="GO:0000814">
    <property type="term" value="C:ESCRT II complex"/>
    <property type="evidence" value="ECO:0007669"/>
    <property type="project" value="UniProtKB-UniRule"/>
</dbReference>
<dbReference type="Gene3D" id="6.10.140.260">
    <property type="match status" value="1"/>
</dbReference>
<dbReference type="PANTHER" id="PTHR13128:SF12">
    <property type="entry name" value="VACUOLAR PROTEIN-SORTING-ASSOCIATED PROTEIN 36"/>
    <property type="match status" value="1"/>
</dbReference>
<gene>
    <name evidence="8" type="ORF">OXX778_LOCUS3163</name>
</gene>
<dbReference type="Pfam" id="PF11605">
    <property type="entry name" value="Vps36_ESCRT-II"/>
    <property type="match status" value="1"/>
</dbReference>
<reference evidence="8" key="1">
    <citation type="submission" date="2021-02" db="EMBL/GenBank/DDBJ databases">
        <authorList>
            <person name="Nowell W R."/>
        </authorList>
    </citation>
    <scope>NUCLEOTIDE SEQUENCE</scope>
    <source>
        <strain evidence="8">Ploen Becks lab</strain>
    </source>
</reference>
<organism evidence="8 9">
    <name type="scientific">Brachionus calyciflorus</name>
    <dbReference type="NCBI Taxonomy" id="104777"/>
    <lineage>
        <taxon>Eukaryota</taxon>
        <taxon>Metazoa</taxon>
        <taxon>Spiralia</taxon>
        <taxon>Gnathifera</taxon>
        <taxon>Rotifera</taxon>
        <taxon>Eurotatoria</taxon>
        <taxon>Monogononta</taxon>
        <taxon>Pseudotrocha</taxon>
        <taxon>Ploima</taxon>
        <taxon>Brachionidae</taxon>
        <taxon>Brachionus</taxon>
    </lineage>
</organism>
<dbReference type="InterPro" id="IPR036390">
    <property type="entry name" value="WH_DNA-bd_sf"/>
</dbReference>
<evidence type="ECO:0000256" key="3">
    <source>
        <dbReference type="ARBA" id="ARBA00022448"/>
    </source>
</evidence>
<dbReference type="InterPro" id="IPR040608">
    <property type="entry name" value="Snf8/Vps36"/>
</dbReference>
<evidence type="ECO:0000256" key="6">
    <source>
        <dbReference type="RuleBase" id="RU367095"/>
    </source>
</evidence>
<accession>A0A813NFK5</accession>
<dbReference type="GO" id="GO:0043130">
    <property type="term" value="F:ubiquitin binding"/>
    <property type="evidence" value="ECO:0007669"/>
    <property type="project" value="UniProtKB-UniRule"/>
</dbReference>
<comment type="caution">
    <text evidence="8">The sequence shown here is derived from an EMBL/GenBank/DDBJ whole genome shotgun (WGS) entry which is preliminary data.</text>
</comment>
<comment type="similarity">
    <text evidence="1 6">Belongs to the VPS36 family.</text>
</comment>
<dbReference type="InterPro" id="IPR036388">
    <property type="entry name" value="WH-like_DNA-bd_sf"/>
</dbReference>